<dbReference type="AlphaFoldDB" id="A0A0H1BJC8"/>
<protein>
    <submittedName>
        <fullName evidence="2">Uncharacterized protein</fullName>
    </submittedName>
</protein>
<evidence type="ECO:0000313" key="2">
    <source>
        <dbReference type="EMBL" id="KLJ11624.1"/>
    </source>
</evidence>
<evidence type="ECO:0000256" key="1">
    <source>
        <dbReference type="SAM" id="MobiDB-lite"/>
    </source>
</evidence>
<gene>
    <name evidence="2" type="ORF">EMPG_13194</name>
</gene>
<feature type="region of interest" description="Disordered" evidence="1">
    <location>
        <begin position="91"/>
        <end position="144"/>
    </location>
</feature>
<feature type="compositionally biased region" description="Acidic residues" evidence="1">
    <location>
        <begin position="91"/>
        <end position="104"/>
    </location>
</feature>
<feature type="compositionally biased region" description="Polar residues" evidence="1">
    <location>
        <begin position="547"/>
        <end position="570"/>
    </location>
</feature>
<keyword evidence="3" id="KW-1185">Reference proteome</keyword>
<feature type="region of interest" description="Disordered" evidence="1">
    <location>
        <begin position="187"/>
        <end position="270"/>
    </location>
</feature>
<feature type="compositionally biased region" description="Basic and acidic residues" evidence="1">
    <location>
        <begin position="534"/>
        <end position="544"/>
    </location>
</feature>
<feature type="compositionally biased region" description="Basic and acidic residues" evidence="1">
    <location>
        <begin position="389"/>
        <end position="400"/>
    </location>
</feature>
<feature type="compositionally biased region" description="Polar residues" evidence="1">
    <location>
        <begin position="228"/>
        <end position="244"/>
    </location>
</feature>
<feature type="region of interest" description="Disordered" evidence="1">
    <location>
        <begin position="1"/>
        <end position="61"/>
    </location>
</feature>
<comment type="caution">
    <text evidence="2">The sequence shown here is derived from an EMBL/GenBank/DDBJ whole genome shotgun (WGS) entry which is preliminary data.</text>
</comment>
<name>A0A0H1BJC8_9EURO</name>
<dbReference type="EMBL" id="LDEV01001449">
    <property type="protein sequence ID" value="KLJ11624.1"/>
    <property type="molecule type" value="Genomic_DNA"/>
</dbReference>
<dbReference type="OrthoDB" id="73788at2759"/>
<feature type="compositionally biased region" description="Acidic residues" evidence="1">
    <location>
        <begin position="402"/>
        <end position="411"/>
    </location>
</feature>
<feature type="compositionally biased region" description="Polar residues" evidence="1">
    <location>
        <begin position="359"/>
        <end position="374"/>
    </location>
</feature>
<feature type="region of interest" description="Disordered" evidence="1">
    <location>
        <begin position="315"/>
        <end position="480"/>
    </location>
</feature>
<accession>A0A0H1BJC8</accession>
<proteinExistence type="predicted"/>
<organism evidence="2 3">
    <name type="scientific">Blastomyces silverae</name>
    <dbReference type="NCBI Taxonomy" id="2060906"/>
    <lineage>
        <taxon>Eukaryota</taxon>
        <taxon>Fungi</taxon>
        <taxon>Dikarya</taxon>
        <taxon>Ascomycota</taxon>
        <taxon>Pezizomycotina</taxon>
        <taxon>Eurotiomycetes</taxon>
        <taxon>Eurotiomycetidae</taxon>
        <taxon>Onygenales</taxon>
        <taxon>Ajellomycetaceae</taxon>
        <taxon>Blastomyces</taxon>
    </lineage>
</organism>
<feature type="compositionally biased region" description="Polar residues" evidence="1">
    <location>
        <begin position="320"/>
        <end position="331"/>
    </location>
</feature>
<dbReference type="Proteomes" id="UP000053573">
    <property type="component" value="Unassembled WGS sequence"/>
</dbReference>
<dbReference type="STRING" id="2060906.A0A0H1BJC8"/>
<feature type="compositionally biased region" description="Polar residues" evidence="1">
    <location>
        <begin position="420"/>
        <end position="433"/>
    </location>
</feature>
<feature type="compositionally biased region" description="Low complexity" evidence="1">
    <location>
        <begin position="256"/>
        <end position="265"/>
    </location>
</feature>
<evidence type="ECO:0000313" key="3">
    <source>
        <dbReference type="Proteomes" id="UP000053573"/>
    </source>
</evidence>
<reference evidence="3" key="1">
    <citation type="journal article" date="2015" name="PLoS Genet.">
        <title>The dynamic genome and transcriptome of the human fungal pathogen Blastomyces and close relative Emmonsia.</title>
        <authorList>
            <person name="Munoz J.F."/>
            <person name="Gauthier G.M."/>
            <person name="Desjardins C.A."/>
            <person name="Gallo J.E."/>
            <person name="Holder J."/>
            <person name="Sullivan T.D."/>
            <person name="Marty A.J."/>
            <person name="Carmen J.C."/>
            <person name="Chen Z."/>
            <person name="Ding L."/>
            <person name="Gujja S."/>
            <person name="Magrini V."/>
            <person name="Misas E."/>
            <person name="Mitreva M."/>
            <person name="Priest M."/>
            <person name="Saif S."/>
            <person name="Whiston E.A."/>
            <person name="Young S."/>
            <person name="Zeng Q."/>
            <person name="Goldman W.E."/>
            <person name="Mardis E.R."/>
            <person name="Taylor J.W."/>
            <person name="McEwen J.G."/>
            <person name="Clay O.K."/>
            <person name="Klein B.S."/>
            <person name="Cuomo C.A."/>
        </authorList>
    </citation>
    <scope>NUCLEOTIDE SEQUENCE [LARGE SCALE GENOMIC DNA]</scope>
    <source>
        <strain evidence="3">UAMH 139</strain>
    </source>
</reference>
<feature type="compositionally biased region" description="Basic residues" evidence="1">
    <location>
        <begin position="25"/>
        <end position="40"/>
    </location>
</feature>
<feature type="region of interest" description="Disordered" evidence="1">
    <location>
        <begin position="526"/>
        <end position="583"/>
    </location>
</feature>
<sequence>MPPKKNSLKNPTRPDKPDKPVLKTTHQRTKQQTRRAHPATKSRINRERQHRLALGGNTRSQKTLTQIDFVKRAQALLALDDEHADDGLELEYMDGDNWDGDSGESDQSSKRVKSSGNGKGGSTGKKSGIAARKEVDESDGEDGERTLTQMGYVMMSSGWECDGGTRHLHAGLGKRKGVSLMETIGEEPPLGDGTLQETGTNCDSHIGRRSKKRKASEADIECHPSQMVPPSSLNSGADTSTSGPVTPRRPTRLVVPSSQSPDSPDLMISLRTFKGPPLKFPLAPLSHNVTPKKAASPLKIAYKTPNRVSRMTPYEIPESSFYSPGTGSPTRSCAEESVIGLETTPTTSPPPVSEEGSDKTLSTSSHSLQNQIRTEGQEPGLGDPGTTVRDAEKSKYRVVYETDAETEDEEVHDSIFHISGNDNDSWRTQSQLFHSCRSGNDDGDGDGDHNASHGLPSQHRNSDPETCHTLPENTLGSEPSMLYYRKPMSLAFDPLSELDNIDTQRMGELFPAVDADNEECAIPPLSTISEEEHESQQRKGEDVTSRPAGNSQTNLIPNSQPAKHLNTTIEGNIPPPSSPPVVLVASSQQSDVGDAEMDQVACADSQIGCQGLVTASQLLTDSMMESVPGPPIWMFSQYLSQDEQEDTV</sequence>
<feature type="compositionally biased region" description="Basic and acidic residues" evidence="1">
    <location>
        <begin position="12"/>
        <end position="21"/>
    </location>
</feature>